<comment type="caution">
    <text evidence="1">The sequence shown here is derived from an EMBL/GenBank/DDBJ whole genome shotgun (WGS) entry which is preliminary data.</text>
</comment>
<evidence type="ECO:0000313" key="2">
    <source>
        <dbReference type="Proteomes" id="UP001208570"/>
    </source>
</evidence>
<dbReference type="Proteomes" id="UP001208570">
    <property type="component" value="Unassembled WGS sequence"/>
</dbReference>
<name>A0AAD9JGD9_9ANNE</name>
<keyword evidence="2" id="KW-1185">Reference proteome</keyword>
<evidence type="ECO:0000313" key="1">
    <source>
        <dbReference type="EMBL" id="KAK2152181.1"/>
    </source>
</evidence>
<gene>
    <name evidence="1" type="ORF">LSH36_338g07065</name>
</gene>
<dbReference type="EMBL" id="JAODUP010000338">
    <property type="protein sequence ID" value="KAK2152181.1"/>
    <property type="molecule type" value="Genomic_DNA"/>
</dbReference>
<sequence length="128" mass="14904">MKDSSSNTCTTFIRRDNESIPRVTHFRVRRFAGQIGYINATIIGRKMGCGDSMYVTPLTMDQSTTWFGRWTTCTLLDIKTNLSQERCSYYCSYPGYWNEIQVIKVPRTYESLNWEICHINATDRFTGN</sequence>
<protein>
    <submittedName>
        <fullName evidence="1">Uncharacterized protein</fullName>
    </submittedName>
</protein>
<proteinExistence type="predicted"/>
<dbReference type="AlphaFoldDB" id="A0AAD9JGD9"/>
<reference evidence="1" key="1">
    <citation type="journal article" date="2023" name="Mol. Biol. Evol.">
        <title>Third-Generation Sequencing Reveals the Adaptive Role of the Epigenome in Three Deep-Sea Polychaetes.</title>
        <authorList>
            <person name="Perez M."/>
            <person name="Aroh O."/>
            <person name="Sun Y."/>
            <person name="Lan Y."/>
            <person name="Juniper S.K."/>
            <person name="Young C.R."/>
            <person name="Angers B."/>
            <person name="Qian P.Y."/>
        </authorList>
    </citation>
    <scope>NUCLEOTIDE SEQUENCE</scope>
    <source>
        <strain evidence="1">P08H-3</strain>
    </source>
</reference>
<accession>A0AAD9JGD9</accession>
<organism evidence="1 2">
    <name type="scientific">Paralvinella palmiformis</name>
    <dbReference type="NCBI Taxonomy" id="53620"/>
    <lineage>
        <taxon>Eukaryota</taxon>
        <taxon>Metazoa</taxon>
        <taxon>Spiralia</taxon>
        <taxon>Lophotrochozoa</taxon>
        <taxon>Annelida</taxon>
        <taxon>Polychaeta</taxon>
        <taxon>Sedentaria</taxon>
        <taxon>Canalipalpata</taxon>
        <taxon>Terebellida</taxon>
        <taxon>Terebelliformia</taxon>
        <taxon>Alvinellidae</taxon>
        <taxon>Paralvinella</taxon>
    </lineage>
</organism>